<protein>
    <recommendedName>
        <fullName evidence="4">Flagellar biosynthesis protein FlaG</fullName>
    </recommendedName>
</protein>
<feature type="compositionally biased region" description="Low complexity" evidence="1">
    <location>
        <begin position="65"/>
        <end position="77"/>
    </location>
</feature>
<feature type="region of interest" description="Disordered" evidence="1">
    <location>
        <begin position="52"/>
        <end position="77"/>
    </location>
</feature>
<dbReference type="AlphaFoldDB" id="A0A3E0TPZ1"/>
<proteinExistence type="predicted"/>
<evidence type="ECO:0008006" key="4">
    <source>
        <dbReference type="Google" id="ProtNLM"/>
    </source>
</evidence>
<gene>
    <name evidence="2" type="ORF">DXX93_05255</name>
</gene>
<dbReference type="InterPro" id="IPR005186">
    <property type="entry name" value="FlaG"/>
</dbReference>
<dbReference type="OrthoDB" id="5741693at2"/>
<evidence type="ECO:0000313" key="2">
    <source>
        <dbReference type="EMBL" id="REL26035.1"/>
    </source>
</evidence>
<sequence length="155" mass="17062">MDSNSIGAIKPTLPEQVTELASARVRQAPNEQVIGEAQLSDVGVRQVAQEQSVSNEEAVSREQALEQQGLTEEQQQESLESAIDAVASFIEPQIRNVNFTQDDNSGQTVIKVFDAQSQELIKQFPSDEILELAERIKGLQDEIVDKTGILIDDKV</sequence>
<name>A0A3E0TPZ1_9GAMM</name>
<accession>A0A3E0TPZ1</accession>
<dbReference type="PANTHER" id="PTHR37166:SF1">
    <property type="entry name" value="PROTEIN FLAG"/>
    <property type="match status" value="1"/>
</dbReference>
<comment type="caution">
    <text evidence="2">The sequence shown here is derived from an EMBL/GenBank/DDBJ whole genome shotgun (WGS) entry which is preliminary data.</text>
</comment>
<reference evidence="2 3" key="1">
    <citation type="submission" date="2018-08" db="EMBL/GenBank/DDBJ databases">
        <title>Thalassotalea euphylliae genome.</title>
        <authorList>
            <person name="Summers S."/>
            <person name="Rice S.A."/>
            <person name="Freckelton M.L."/>
            <person name="Nedved B.T."/>
            <person name="Hadfield M.G."/>
        </authorList>
    </citation>
    <scope>NUCLEOTIDE SEQUENCE [LARGE SCALE GENOMIC DNA]</scope>
    <source>
        <strain evidence="2 3">H1</strain>
    </source>
</reference>
<dbReference type="Proteomes" id="UP000256478">
    <property type="component" value="Unassembled WGS sequence"/>
</dbReference>
<dbReference type="Pfam" id="PF03646">
    <property type="entry name" value="FlaG"/>
    <property type="match status" value="1"/>
</dbReference>
<dbReference type="EMBL" id="QUOU01000001">
    <property type="protein sequence ID" value="REL26035.1"/>
    <property type="molecule type" value="Genomic_DNA"/>
</dbReference>
<dbReference type="SUPFAM" id="SSF160214">
    <property type="entry name" value="FlaG-like"/>
    <property type="match status" value="1"/>
</dbReference>
<evidence type="ECO:0000313" key="3">
    <source>
        <dbReference type="Proteomes" id="UP000256478"/>
    </source>
</evidence>
<organism evidence="2 3">
    <name type="scientific">Thalassotalea euphylliae</name>
    <dbReference type="NCBI Taxonomy" id="1655234"/>
    <lineage>
        <taxon>Bacteria</taxon>
        <taxon>Pseudomonadati</taxon>
        <taxon>Pseudomonadota</taxon>
        <taxon>Gammaproteobacteria</taxon>
        <taxon>Alteromonadales</taxon>
        <taxon>Colwelliaceae</taxon>
        <taxon>Thalassotalea</taxon>
    </lineage>
</organism>
<dbReference type="PANTHER" id="PTHR37166">
    <property type="entry name" value="PROTEIN FLAG"/>
    <property type="match status" value="1"/>
</dbReference>
<evidence type="ECO:0000256" key="1">
    <source>
        <dbReference type="SAM" id="MobiDB-lite"/>
    </source>
</evidence>
<dbReference type="InterPro" id="IPR035924">
    <property type="entry name" value="FlaG-like_sf"/>
</dbReference>
<dbReference type="RefSeq" id="WP_116007156.1">
    <property type="nucleotide sequence ID" value="NZ_QUOU01000001.1"/>
</dbReference>
<dbReference type="Gene3D" id="3.30.160.170">
    <property type="entry name" value="FlaG-like"/>
    <property type="match status" value="1"/>
</dbReference>